<sequence>MDSITKKDLEAVLDNKLGQYQKTIVDAVDFKFATLETHIDRRFDEMGFRVSKLEENVNRLTVSLDVFLKKMAGYKEEFTILKAEVDKIKLVIKQKLGIEIAAQG</sequence>
<evidence type="ECO:0000313" key="2">
    <source>
        <dbReference type="Proteomes" id="UP000034736"/>
    </source>
</evidence>
<reference evidence="1 2" key="1">
    <citation type="journal article" date="2015" name="Nature">
        <title>rRNA introns, odd ribosomes, and small enigmatic genomes across a large radiation of phyla.</title>
        <authorList>
            <person name="Brown C.T."/>
            <person name="Hug L.A."/>
            <person name="Thomas B.C."/>
            <person name="Sharon I."/>
            <person name="Castelle C.J."/>
            <person name="Singh A."/>
            <person name="Wilkins M.J."/>
            <person name="Williams K.H."/>
            <person name="Banfield J.F."/>
        </authorList>
    </citation>
    <scope>NUCLEOTIDE SEQUENCE [LARGE SCALE GENOMIC DNA]</scope>
</reference>
<organism evidence="1 2">
    <name type="scientific">Candidatus Giovannonibacteria bacterium GW2011_GWA2_44_13b</name>
    <dbReference type="NCBI Taxonomy" id="1618647"/>
    <lineage>
        <taxon>Bacteria</taxon>
        <taxon>Candidatus Giovannoniibacteriota</taxon>
    </lineage>
</organism>
<accession>A0A0G1JE83</accession>
<name>A0A0G1JE83_9BACT</name>
<comment type="caution">
    <text evidence="1">The sequence shown here is derived from an EMBL/GenBank/DDBJ whole genome shotgun (WGS) entry which is preliminary data.</text>
</comment>
<gene>
    <name evidence="1" type="ORF">UW30_C0001G0057</name>
</gene>
<dbReference type="EMBL" id="LCHU01000001">
    <property type="protein sequence ID" value="KKT42332.1"/>
    <property type="molecule type" value="Genomic_DNA"/>
</dbReference>
<proteinExistence type="predicted"/>
<evidence type="ECO:0000313" key="1">
    <source>
        <dbReference type="EMBL" id="KKT42332.1"/>
    </source>
</evidence>
<dbReference type="Proteomes" id="UP000034736">
    <property type="component" value="Unassembled WGS sequence"/>
</dbReference>
<dbReference type="STRING" id="1618647.UW30_C0001G0057"/>
<dbReference type="AlphaFoldDB" id="A0A0G1JE83"/>
<protein>
    <submittedName>
        <fullName evidence="1">Uncharacterized protein</fullName>
    </submittedName>
</protein>